<dbReference type="InterPro" id="IPR008930">
    <property type="entry name" value="Terpenoid_cyclase/PrenylTrfase"/>
</dbReference>
<protein>
    <recommendedName>
        <fullName evidence="2">Alpha-L-rhamnosidase six-hairpin glycosidase domain-containing protein</fullName>
    </recommendedName>
</protein>
<accession>X0TYD2</accession>
<dbReference type="Gene3D" id="1.50.10.20">
    <property type="match status" value="1"/>
</dbReference>
<evidence type="ECO:0008006" key="2">
    <source>
        <dbReference type="Google" id="ProtNLM"/>
    </source>
</evidence>
<organism evidence="1">
    <name type="scientific">marine sediment metagenome</name>
    <dbReference type="NCBI Taxonomy" id="412755"/>
    <lineage>
        <taxon>unclassified sequences</taxon>
        <taxon>metagenomes</taxon>
        <taxon>ecological metagenomes</taxon>
    </lineage>
</organism>
<reference evidence="1" key="1">
    <citation type="journal article" date="2014" name="Front. Microbiol.">
        <title>High frequency of phylogenetically diverse reductive dehalogenase-homologous genes in deep subseafloor sedimentary metagenomes.</title>
        <authorList>
            <person name="Kawai M."/>
            <person name="Futagami T."/>
            <person name="Toyoda A."/>
            <person name="Takaki Y."/>
            <person name="Nishi S."/>
            <person name="Hori S."/>
            <person name="Arai W."/>
            <person name="Tsubouchi T."/>
            <person name="Morono Y."/>
            <person name="Uchiyama I."/>
            <person name="Ito T."/>
            <person name="Fujiyama A."/>
            <person name="Inagaki F."/>
            <person name="Takami H."/>
        </authorList>
    </citation>
    <scope>NUCLEOTIDE SEQUENCE</scope>
    <source>
        <strain evidence="1">Expedition CK06-06</strain>
    </source>
</reference>
<feature type="non-terminal residue" evidence="1">
    <location>
        <position position="1"/>
    </location>
</feature>
<dbReference type="AlphaFoldDB" id="X0TYD2"/>
<sequence>ILWDRTKKEGKSHADNLDAFVYMVLTDEAFENKKMRDYLYRDRNSLAVYAKAMFGMALVKAEDSAKLTMIIKNIEQFLVFDDENQTAYLNLPNSSYWWSWYGSEYEAHAYYLKLLARTAPTDKKASGLVKYLLNNRKHATYWNSTRDTAVIVEAFADYLAASGEAAPDLTLDIFFNNKKMKTVQINAENLFSFDNKFVLEGKQISTGAHTITLKKSGTGPVYFNAY</sequence>
<dbReference type="SUPFAM" id="SSF48239">
    <property type="entry name" value="Terpenoid cyclases/Protein prenyltransferases"/>
    <property type="match status" value="1"/>
</dbReference>
<gene>
    <name evidence="1" type="ORF">S01H1_21949</name>
</gene>
<proteinExistence type="predicted"/>
<feature type="non-terminal residue" evidence="1">
    <location>
        <position position="226"/>
    </location>
</feature>
<name>X0TYD2_9ZZZZ</name>
<evidence type="ECO:0000313" key="1">
    <source>
        <dbReference type="EMBL" id="GAF98573.1"/>
    </source>
</evidence>
<dbReference type="EMBL" id="BARS01012278">
    <property type="protein sequence ID" value="GAF98573.1"/>
    <property type="molecule type" value="Genomic_DNA"/>
</dbReference>
<comment type="caution">
    <text evidence="1">The sequence shown here is derived from an EMBL/GenBank/DDBJ whole genome shotgun (WGS) entry which is preliminary data.</text>
</comment>